<gene>
    <name evidence="4" type="ORF">SAMN04488559_1299</name>
</gene>
<feature type="signal peptide" evidence="2">
    <location>
        <begin position="1"/>
        <end position="24"/>
    </location>
</feature>
<evidence type="ECO:0000313" key="4">
    <source>
        <dbReference type="EMBL" id="SES08225.1"/>
    </source>
</evidence>
<sequence>MKKKLTTSAIIIATALLSLSTVQAAEKNYPSEGIVEFKASESITPPVDPTDPTKPINPVDPDDPLKPIEPGTQGPLSIDFASPLNFGRNEITNKDVTYYANALTGADGEIVPNYVQISDNRGTSAGWTLSVKQNGQFTNKDTKHKVLTGAEIVFEQGAAVTSMEDVTAPTTYKMTLDPAGASVPVMSAKVDEGEGLWLSVFGSVEDIIEGTETIKKNKAISLSIPGKTPKDAVKYTTSLTWTLSDVPGK</sequence>
<dbReference type="Pfam" id="PF13731">
    <property type="entry name" value="WxL"/>
    <property type="match status" value="1"/>
</dbReference>
<dbReference type="EMBL" id="FOHA01000029">
    <property type="protein sequence ID" value="SES08225.1"/>
    <property type="molecule type" value="Genomic_DNA"/>
</dbReference>
<keyword evidence="2" id="KW-0732">Signal</keyword>
<keyword evidence="5" id="KW-1185">Reference proteome</keyword>
<organism evidence="4 5">
    <name type="scientific">Isobaculum melis</name>
    <dbReference type="NCBI Taxonomy" id="142588"/>
    <lineage>
        <taxon>Bacteria</taxon>
        <taxon>Bacillati</taxon>
        <taxon>Bacillota</taxon>
        <taxon>Bacilli</taxon>
        <taxon>Lactobacillales</taxon>
        <taxon>Carnobacteriaceae</taxon>
        <taxon>Isobaculum</taxon>
    </lineage>
</organism>
<dbReference type="OrthoDB" id="2339326at2"/>
<dbReference type="RefSeq" id="WP_092654176.1">
    <property type="nucleotide sequence ID" value="NZ_FOHA01000029.1"/>
</dbReference>
<evidence type="ECO:0000256" key="1">
    <source>
        <dbReference type="SAM" id="MobiDB-lite"/>
    </source>
</evidence>
<evidence type="ECO:0000313" key="5">
    <source>
        <dbReference type="Proteomes" id="UP000198948"/>
    </source>
</evidence>
<dbReference type="InterPro" id="IPR027994">
    <property type="entry name" value="WxL_dom"/>
</dbReference>
<feature type="region of interest" description="Disordered" evidence="1">
    <location>
        <begin position="41"/>
        <end position="72"/>
    </location>
</feature>
<proteinExistence type="predicted"/>
<dbReference type="Proteomes" id="UP000198948">
    <property type="component" value="Unassembled WGS sequence"/>
</dbReference>
<name>A0A1H9UFK8_9LACT</name>
<feature type="chain" id="PRO_5011554389" evidence="2">
    <location>
        <begin position="25"/>
        <end position="249"/>
    </location>
</feature>
<accession>A0A1H9UFK8</accession>
<dbReference type="STRING" id="142588.SAMN04488559_1299"/>
<feature type="domain" description="WxL" evidence="3">
    <location>
        <begin position="25"/>
        <end position="247"/>
    </location>
</feature>
<evidence type="ECO:0000259" key="3">
    <source>
        <dbReference type="Pfam" id="PF13731"/>
    </source>
</evidence>
<dbReference type="AlphaFoldDB" id="A0A1H9UFK8"/>
<reference evidence="4 5" key="1">
    <citation type="submission" date="2016-10" db="EMBL/GenBank/DDBJ databases">
        <authorList>
            <person name="de Groot N.N."/>
        </authorList>
    </citation>
    <scope>NUCLEOTIDE SEQUENCE [LARGE SCALE GENOMIC DNA]</scope>
    <source>
        <strain evidence="4 5">DSM 13760</strain>
    </source>
</reference>
<protein>
    <submittedName>
        <fullName evidence="4">WxL domain surface cell wall-binding</fullName>
    </submittedName>
</protein>
<evidence type="ECO:0000256" key="2">
    <source>
        <dbReference type="SAM" id="SignalP"/>
    </source>
</evidence>